<protein>
    <submittedName>
        <fullName evidence="1">Uncharacterized protein</fullName>
    </submittedName>
</protein>
<organism evidence="1 2">
    <name type="scientific">Iningainema tapete BLCC-T55</name>
    <dbReference type="NCBI Taxonomy" id="2748662"/>
    <lineage>
        <taxon>Bacteria</taxon>
        <taxon>Bacillati</taxon>
        <taxon>Cyanobacteriota</taxon>
        <taxon>Cyanophyceae</taxon>
        <taxon>Nostocales</taxon>
        <taxon>Scytonemataceae</taxon>
        <taxon>Iningainema tapete</taxon>
    </lineage>
</organism>
<name>A0A8J6XSU2_9CYAN</name>
<gene>
    <name evidence="1" type="ORF">ICL16_38210</name>
</gene>
<dbReference type="EMBL" id="JACXAE010000117">
    <property type="protein sequence ID" value="MBD2777724.1"/>
    <property type="molecule type" value="Genomic_DNA"/>
</dbReference>
<comment type="caution">
    <text evidence="1">The sequence shown here is derived from an EMBL/GenBank/DDBJ whole genome shotgun (WGS) entry which is preliminary data.</text>
</comment>
<dbReference type="Proteomes" id="UP000629098">
    <property type="component" value="Unassembled WGS sequence"/>
</dbReference>
<reference evidence="1" key="1">
    <citation type="submission" date="2020-09" db="EMBL/GenBank/DDBJ databases">
        <title>Iningainema tapete sp. nov. (Scytonemataceae, Cyanobacteria) from greenhouses in central Florida (USA) produces two types of nodularin with biosynthetic potential for microcystin-LR and anabaenopeptins.</title>
        <authorList>
            <person name="Berthold D.E."/>
            <person name="Lefler F.W."/>
            <person name="Huang I.-S."/>
            <person name="Abdulla H."/>
            <person name="Zimba P.V."/>
            <person name="Laughinghouse H.D. IV."/>
        </authorList>
    </citation>
    <scope>NUCLEOTIDE SEQUENCE</scope>
    <source>
        <strain evidence="1">BLCCT55</strain>
    </source>
</reference>
<sequence>MSSRLRKHDELVIDELQNPEMVKSYLGVALEEYELDGDLSFFLEALRNVAEA</sequence>
<keyword evidence="2" id="KW-1185">Reference proteome</keyword>
<evidence type="ECO:0000313" key="2">
    <source>
        <dbReference type="Proteomes" id="UP000629098"/>
    </source>
</evidence>
<proteinExistence type="predicted"/>
<evidence type="ECO:0000313" key="1">
    <source>
        <dbReference type="EMBL" id="MBD2777724.1"/>
    </source>
</evidence>
<dbReference type="AlphaFoldDB" id="A0A8J6XSU2"/>
<dbReference type="RefSeq" id="WP_190836792.1">
    <property type="nucleotide sequence ID" value="NZ_CAWPPI010000117.1"/>
</dbReference>
<accession>A0A8J6XSU2</accession>